<keyword evidence="2" id="KW-1185">Reference proteome</keyword>
<dbReference type="EMBL" id="JRKL02013451">
    <property type="protein sequence ID" value="KAF3942719.1"/>
    <property type="molecule type" value="Genomic_DNA"/>
</dbReference>
<protein>
    <submittedName>
        <fullName evidence="1">Uncharacterized protein</fullName>
    </submittedName>
</protein>
<dbReference type="OrthoDB" id="2015333at2759"/>
<comment type="caution">
    <text evidence="1">The sequence shown here is derived from an EMBL/GenBank/DDBJ whole genome shotgun (WGS) entry which is preliminary data.</text>
</comment>
<evidence type="ECO:0000313" key="2">
    <source>
        <dbReference type="Proteomes" id="UP000737018"/>
    </source>
</evidence>
<evidence type="ECO:0000313" key="1">
    <source>
        <dbReference type="EMBL" id="KAF3942719.1"/>
    </source>
</evidence>
<organism evidence="1 2">
    <name type="scientific">Castanea mollissima</name>
    <name type="common">Chinese chestnut</name>
    <dbReference type="NCBI Taxonomy" id="60419"/>
    <lineage>
        <taxon>Eukaryota</taxon>
        <taxon>Viridiplantae</taxon>
        <taxon>Streptophyta</taxon>
        <taxon>Embryophyta</taxon>
        <taxon>Tracheophyta</taxon>
        <taxon>Spermatophyta</taxon>
        <taxon>Magnoliopsida</taxon>
        <taxon>eudicotyledons</taxon>
        <taxon>Gunneridae</taxon>
        <taxon>Pentapetalae</taxon>
        <taxon>rosids</taxon>
        <taxon>fabids</taxon>
        <taxon>Fagales</taxon>
        <taxon>Fagaceae</taxon>
        <taxon>Castanea</taxon>
    </lineage>
</organism>
<dbReference type="Proteomes" id="UP000737018">
    <property type="component" value="Unassembled WGS sequence"/>
</dbReference>
<gene>
    <name evidence="1" type="ORF">CMV_030653</name>
</gene>
<proteinExistence type="predicted"/>
<name>A0A8J4V9L9_9ROSI</name>
<dbReference type="AlphaFoldDB" id="A0A8J4V9L9"/>
<accession>A0A8J4V9L9</accession>
<sequence length="75" mass="8688">MDEENAVELLQRYRRDRRILLDFILSGSLVKKVVMPPGAVTLDDVDLDQVSVDYVLNCAKKGGWPLFIFRLFFEL</sequence>
<reference evidence="1" key="1">
    <citation type="submission" date="2020-03" db="EMBL/GenBank/DDBJ databases">
        <title>Castanea mollissima Vanexum genome sequencing.</title>
        <authorList>
            <person name="Staton M."/>
        </authorList>
    </citation>
    <scope>NUCLEOTIDE SEQUENCE</scope>
    <source>
        <tissue evidence="1">Leaf</tissue>
    </source>
</reference>